<proteinExistence type="predicted"/>
<dbReference type="EMBL" id="JACCCU010000003">
    <property type="protein sequence ID" value="NYF92111.1"/>
    <property type="molecule type" value="Genomic_DNA"/>
</dbReference>
<evidence type="ECO:0000313" key="2">
    <source>
        <dbReference type="Proteomes" id="UP000564385"/>
    </source>
</evidence>
<dbReference type="Proteomes" id="UP000564385">
    <property type="component" value="Unassembled WGS sequence"/>
</dbReference>
<dbReference type="AlphaFoldDB" id="A0A852VLR6"/>
<accession>A0A852VLR6</accession>
<protein>
    <submittedName>
        <fullName evidence="1">Uncharacterized protein</fullName>
    </submittedName>
</protein>
<name>A0A852VLR6_9BACT</name>
<evidence type="ECO:0000313" key="1">
    <source>
        <dbReference type="EMBL" id="NYF92111.1"/>
    </source>
</evidence>
<organism evidence="1 2">
    <name type="scientific">Tunturiibacter lichenicola</name>
    <dbReference type="NCBI Taxonomy" id="2051959"/>
    <lineage>
        <taxon>Bacteria</taxon>
        <taxon>Pseudomonadati</taxon>
        <taxon>Acidobacteriota</taxon>
        <taxon>Terriglobia</taxon>
        <taxon>Terriglobales</taxon>
        <taxon>Acidobacteriaceae</taxon>
        <taxon>Tunturiibacter</taxon>
    </lineage>
</organism>
<comment type="caution">
    <text evidence="1">The sequence shown here is derived from an EMBL/GenBank/DDBJ whole genome shotgun (WGS) entry which is preliminary data.</text>
</comment>
<sequence length="37" mass="4212">MFPTPVSEWFSISTKKIARSQHFAGTGLLMLNHDLLH</sequence>
<reference evidence="1 2" key="1">
    <citation type="submission" date="2020-07" db="EMBL/GenBank/DDBJ databases">
        <title>Genomic Encyclopedia of Type Strains, Phase IV (KMG-V): Genome sequencing to study the core and pangenomes of soil and plant-associated prokaryotes.</title>
        <authorList>
            <person name="Whitman W."/>
        </authorList>
    </citation>
    <scope>NUCLEOTIDE SEQUENCE [LARGE SCALE GENOMIC DNA]</scope>
    <source>
        <strain evidence="1 2">M8UP22</strain>
    </source>
</reference>
<gene>
    <name evidence="1" type="ORF">HDF08_004230</name>
</gene>